<keyword evidence="4" id="KW-0808">Transferase</keyword>
<sequence>MRCLHPALFFALLTGAATAFAPAERRRPDERSWTPARETGASQDRVGWSPKPTDAPVPPMPPPRFGQMDLLRRDGFTMGTDTCGFVSGFSSAPVTCVRQSAYCTNDGAGNMDCCTGDYSQCSKTMYTTCIDYTASENGACSNKGAKTICCWAQSPSCYSLVYSTSASPGKVFTILQCQTTSGLDTLLATPPAYTISASRRASSSSSESESSTSSSASSTTTDPAAATTTPATSSSSSNTGAIVGGVVGGIAALGLAAFLLFFFLIKKRQQSNAGHAGPSIPPTYMPVNQTPQGFPPPGAAFQPYAGAGAGAGVYAQPGGEDYKPYGDVAAASQNQFMQQTGYAQPPPPAASTSPGPPPGGYVPYGQGGGYHPGVPVQELPVQYALGTGSNRAELGH</sequence>
<proteinExistence type="predicted"/>
<protein>
    <submittedName>
        <fullName evidence="4">Proline-rich receptor-like protein kinase PERK1</fullName>
    </submittedName>
</protein>
<evidence type="ECO:0000256" key="1">
    <source>
        <dbReference type="SAM" id="MobiDB-lite"/>
    </source>
</evidence>
<organism evidence="4 5">
    <name type="scientific">Echria macrotheca</name>
    <dbReference type="NCBI Taxonomy" id="438768"/>
    <lineage>
        <taxon>Eukaryota</taxon>
        <taxon>Fungi</taxon>
        <taxon>Dikarya</taxon>
        <taxon>Ascomycota</taxon>
        <taxon>Pezizomycotina</taxon>
        <taxon>Sordariomycetes</taxon>
        <taxon>Sordariomycetidae</taxon>
        <taxon>Sordariales</taxon>
        <taxon>Schizotheciaceae</taxon>
        <taxon>Echria</taxon>
    </lineage>
</organism>
<comment type="caution">
    <text evidence="4">The sequence shown here is derived from an EMBL/GenBank/DDBJ whole genome shotgun (WGS) entry which is preliminary data.</text>
</comment>
<dbReference type="Proteomes" id="UP001239445">
    <property type="component" value="Unassembled WGS sequence"/>
</dbReference>
<feature type="region of interest" description="Disordered" evidence="1">
    <location>
        <begin position="22"/>
        <end position="62"/>
    </location>
</feature>
<keyword evidence="3" id="KW-0732">Signal</keyword>
<keyword evidence="5" id="KW-1185">Reference proteome</keyword>
<feature type="chain" id="PRO_5042561578" evidence="3">
    <location>
        <begin position="20"/>
        <end position="396"/>
    </location>
</feature>
<keyword evidence="2" id="KW-0472">Membrane</keyword>
<gene>
    <name evidence="4" type="ORF">QBC47DRAFT_169277</name>
</gene>
<feature type="signal peptide" evidence="3">
    <location>
        <begin position="1"/>
        <end position="19"/>
    </location>
</feature>
<feature type="region of interest" description="Disordered" evidence="1">
    <location>
        <begin position="198"/>
        <end position="238"/>
    </location>
</feature>
<feature type="transmembrane region" description="Helical" evidence="2">
    <location>
        <begin position="241"/>
        <end position="265"/>
    </location>
</feature>
<dbReference type="AlphaFoldDB" id="A0AAJ0FD36"/>
<keyword evidence="2" id="KW-0812">Transmembrane</keyword>
<keyword evidence="4" id="KW-0675">Receptor</keyword>
<evidence type="ECO:0000256" key="2">
    <source>
        <dbReference type="SAM" id="Phobius"/>
    </source>
</evidence>
<evidence type="ECO:0000313" key="4">
    <source>
        <dbReference type="EMBL" id="KAK1756765.1"/>
    </source>
</evidence>
<evidence type="ECO:0000313" key="5">
    <source>
        <dbReference type="Proteomes" id="UP001239445"/>
    </source>
</evidence>
<dbReference type="GO" id="GO:0016301">
    <property type="term" value="F:kinase activity"/>
    <property type="evidence" value="ECO:0007669"/>
    <property type="project" value="UniProtKB-KW"/>
</dbReference>
<evidence type="ECO:0000256" key="3">
    <source>
        <dbReference type="SAM" id="SignalP"/>
    </source>
</evidence>
<accession>A0AAJ0FD36</accession>
<feature type="compositionally biased region" description="Pro residues" evidence="1">
    <location>
        <begin position="53"/>
        <end position="62"/>
    </location>
</feature>
<name>A0AAJ0FD36_9PEZI</name>
<feature type="compositionally biased region" description="Basic and acidic residues" evidence="1">
    <location>
        <begin position="23"/>
        <end position="32"/>
    </location>
</feature>
<reference evidence="4" key="1">
    <citation type="submission" date="2023-06" db="EMBL/GenBank/DDBJ databases">
        <title>Genome-scale phylogeny and comparative genomics of the fungal order Sordariales.</title>
        <authorList>
            <consortium name="Lawrence Berkeley National Laboratory"/>
            <person name="Hensen N."/>
            <person name="Bonometti L."/>
            <person name="Westerberg I."/>
            <person name="Brannstrom I.O."/>
            <person name="Guillou S."/>
            <person name="Cros-Aarteil S."/>
            <person name="Calhoun S."/>
            <person name="Haridas S."/>
            <person name="Kuo A."/>
            <person name="Mondo S."/>
            <person name="Pangilinan J."/>
            <person name="Riley R."/>
            <person name="Labutti K."/>
            <person name="Andreopoulos B."/>
            <person name="Lipzen A."/>
            <person name="Chen C."/>
            <person name="Yanf M."/>
            <person name="Daum C."/>
            <person name="Ng V."/>
            <person name="Clum A."/>
            <person name="Steindorff A."/>
            <person name="Ohm R."/>
            <person name="Martin F."/>
            <person name="Silar P."/>
            <person name="Natvig D."/>
            <person name="Lalanne C."/>
            <person name="Gautier V."/>
            <person name="Ament-Velasquez S.L."/>
            <person name="Kruys A."/>
            <person name="Hutchinson M.I."/>
            <person name="Powell A.J."/>
            <person name="Barry K."/>
            <person name="Miller A.N."/>
            <person name="Grigoriev I.V."/>
            <person name="Debuchy R."/>
            <person name="Gladieux P."/>
            <person name="Thoren M.H."/>
            <person name="Johannesson H."/>
        </authorList>
    </citation>
    <scope>NUCLEOTIDE SEQUENCE</scope>
    <source>
        <strain evidence="4">PSN4</strain>
    </source>
</reference>
<keyword evidence="2" id="KW-1133">Transmembrane helix</keyword>
<feature type="compositionally biased region" description="Pro residues" evidence="1">
    <location>
        <begin position="344"/>
        <end position="360"/>
    </location>
</feature>
<dbReference type="EMBL" id="MU839831">
    <property type="protein sequence ID" value="KAK1756765.1"/>
    <property type="molecule type" value="Genomic_DNA"/>
</dbReference>
<feature type="region of interest" description="Disordered" evidence="1">
    <location>
        <begin position="338"/>
        <end position="375"/>
    </location>
</feature>
<keyword evidence="4" id="KW-0418">Kinase</keyword>